<dbReference type="Gene3D" id="3.40.630.30">
    <property type="match status" value="1"/>
</dbReference>
<proteinExistence type="inferred from homology"/>
<comment type="caution">
    <text evidence="4">Lacks conserved residue(s) required for the propagation of feature annotation.</text>
</comment>
<dbReference type="AlphaFoldDB" id="A0A291DGE3"/>
<comment type="catalytic activity">
    <reaction evidence="4">
        <text>1D-myo-inositol 2-(L-cysteinylamino)-2-deoxy-alpha-D-glucopyranoside + acetyl-CoA = mycothiol + CoA + H(+)</text>
        <dbReference type="Rhea" id="RHEA:26172"/>
        <dbReference type="ChEBI" id="CHEBI:15378"/>
        <dbReference type="ChEBI" id="CHEBI:16768"/>
        <dbReference type="ChEBI" id="CHEBI:57287"/>
        <dbReference type="ChEBI" id="CHEBI:57288"/>
        <dbReference type="ChEBI" id="CHEBI:58887"/>
        <dbReference type="EC" id="2.3.1.189"/>
    </reaction>
</comment>
<comment type="similarity">
    <text evidence="4">Belongs to the acetyltransferase family. MshD subfamily.</text>
</comment>
<dbReference type="GO" id="GO:0035447">
    <property type="term" value="F:mycothiol synthase activity"/>
    <property type="evidence" value="ECO:0007669"/>
    <property type="project" value="UniProtKB-UniRule"/>
</dbReference>
<evidence type="ECO:0000259" key="5">
    <source>
        <dbReference type="PROSITE" id="PS51186"/>
    </source>
</evidence>
<feature type="binding site" evidence="4">
    <location>
        <begin position="278"/>
        <end position="280"/>
    </location>
    <ligand>
        <name>acetyl-CoA</name>
        <dbReference type="ChEBI" id="CHEBI:57288"/>
        <label>2</label>
    </ligand>
</feature>
<keyword evidence="1 4" id="KW-0808">Transferase</keyword>
<dbReference type="PROSITE" id="PS51186">
    <property type="entry name" value="GNAT"/>
    <property type="match status" value="2"/>
</dbReference>
<dbReference type="CDD" id="cd04301">
    <property type="entry name" value="NAT_SF"/>
    <property type="match status" value="1"/>
</dbReference>
<keyword evidence="2 4" id="KW-0677">Repeat</keyword>
<dbReference type="GO" id="GO:0010125">
    <property type="term" value="P:mycothiol biosynthetic process"/>
    <property type="evidence" value="ECO:0007669"/>
    <property type="project" value="UniProtKB-UniRule"/>
</dbReference>
<evidence type="ECO:0000256" key="1">
    <source>
        <dbReference type="ARBA" id="ARBA00022679"/>
    </source>
</evidence>
<dbReference type="EC" id="2.3.1.189" evidence="4"/>
<dbReference type="PIRSF" id="PIRSF021524">
    <property type="entry name" value="MSH_acetyltransferase"/>
    <property type="match status" value="1"/>
</dbReference>
<feature type="binding site" evidence="4">
    <location>
        <begin position="285"/>
        <end position="291"/>
    </location>
    <ligand>
        <name>acetyl-CoA</name>
        <dbReference type="ChEBI" id="CHEBI:57288"/>
        <label>2</label>
    </ligand>
</feature>
<name>A0A291DGE3_9MICC</name>
<dbReference type="Proteomes" id="UP000218628">
    <property type="component" value="Chromosome"/>
</dbReference>
<sequence length="354" mass="38573">MMVHNQTPDSSTLSTASTPVYAEPQLTEELLERFDSFAQKVARHDGVSAFSEQTRIELSKALRESTLTPPRFFVAEDNGTLAAVFVALTPANDEDTGVIEAAVAPEYRGQGVGSAFFDHAVRQLGDDATRYRLWVHGSATDTGIESPAHAFATLHGFEPVRVLYKMVLPLDAQTREELVERSDARTLPENLRMRTFTGADEFPWLRVNAAAFAHHPEQGKLTLADLRERTGSPWFRPEGFFIASEVDDDSAIAAFTWTKIPTGQEQGELSPSGEIYVVGVNPQAQGGGLGRTLTLRALAYLACAEDENGEPLRAIDLYVDADNTAAYSLYTSLGFGVATVDRMYAPAQQAEPAA</sequence>
<organism evidence="6 7">
    <name type="scientific">Rothia mucilaginosa</name>
    <dbReference type="NCBI Taxonomy" id="43675"/>
    <lineage>
        <taxon>Bacteria</taxon>
        <taxon>Bacillati</taxon>
        <taxon>Actinomycetota</taxon>
        <taxon>Actinomycetes</taxon>
        <taxon>Micrococcales</taxon>
        <taxon>Micrococcaceae</taxon>
        <taxon>Rothia</taxon>
    </lineage>
</organism>
<dbReference type="InterPro" id="IPR017813">
    <property type="entry name" value="Mycothiol_AcTrfase"/>
</dbReference>
<feature type="binding site" evidence="4">
    <location>
        <position position="52"/>
    </location>
    <ligand>
        <name>1D-myo-inositol 2-(L-cysteinylamino)-2-deoxy-alpha-D-glucopyranoside</name>
        <dbReference type="ChEBI" id="CHEBI:58887"/>
    </ligand>
</feature>
<dbReference type="PANTHER" id="PTHR43420">
    <property type="entry name" value="ACETYLTRANSFERASE"/>
    <property type="match status" value="1"/>
</dbReference>
<feature type="domain" description="N-acetyltransferase" evidence="5">
    <location>
        <begin position="191"/>
        <end position="354"/>
    </location>
</feature>
<dbReference type="InterPro" id="IPR000182">
    <property type="entry name" value="GNAT_dom"/>
</dbReference>
<evidence type="ECO:0000256" key="4">
    <source>
        <dbReference type="HAMAP-Rule" id="MF_01698"/>
    </source>
</evidence>
<dbReference type="NCBIfam" id="TIGR03448">
    <property type="entry name" value="mycothiol_MshD"/>
    <property type="match status" value="1"/>
</dbReference>
<feature type="binding site" evidence="4">
    <location>
        <position position="274"/>
    </location>
    <ligand>
        <name>1D-myo-inositol 2-(L-cysteinylamino)-2-deoxy-alpha-D-glucopyranoside</name>
        <dbReference type="ChEBI" id="CHEBI:58887"/>
    </ligand>
</feature>
<evidence type="ECO:0000313" key="7">
    <source>
        <dbReference type="Proteomes" id="UP000218628"/>
    </source>
</evidence>
<dbReference type="RefSeq" id="WP_049360528.1">
    <property type="nucleotide sequence ID" value="NZ_CBDENA010000049.1"/>
</dbReference>
<dbReference type="InterPro" id="IPR050680">
    <property type="entry name" value="YpeA/RimI_acetyltransf"/>
</dbReference>
<evidence type="ECO:0000256" key="3">
    <source>
        <dbReference type="ARBA" id="ARBA00023315"/>
    </source>
</evidence>
<comment type="subunit">
    <text evidence="4">Monomer.</text>
</comment>
<reference evidence="7" key="1">
    <citation type="submission" date="2017-09" db="EMBL/GenBank/DDBJ databases">
        <title>FDA dAtabase for Regulatory Grade micrObial Sequences (FDA-ARGOS): Supporting development and validation of Infectious Disease Dx tests.</title>
        <authorList>
            <person name="Minogue T."/>
            <person name="Wolcott M."/>
            <person name="Wasieloski L."/>
            <person name="Aguilar W."/>
            <person name="Moore D."/>
            <person name="Tallon L."/>
            <person name="Sadzewicz L."/>
            <person name="Ott S."/>
            <person name="Zhao X."/>
            <person name="Nagaraj S."/>
            <person name="Vavikolanu K."/>
            <person name="Aluvathingal J."/>
            <person name="Nadendla S."/>
            <person name="Sichtig H."/>
        </authorList>
    </citation>
    <scope>NUCLEOTIDE SEQUENCE [LARGE SCALE GENOMIC DNA]</scope>
    <source>
        <strain evidence="7">FDAARGOS_369</strain>
    </source>
</reference>
<keyword evidence="3 4" id="KW-0012">Acyltransferase</keyword>
<dbReference type="Pfam" id="PF00583">
    <property type="entry name" value="Acetyltransf_1"/>
    <property type="match status" value="2"/>
</dbReference>
<feature type="binding site" evidence="4">
    <location>
        <position position="217"/>
    </location>
    <ligand>
        <name>1D-myo-inositol 2-(L-cysteinylamino)-2-deoxy-alpha-D-glucopyranoside</name>
        <dbReference type="ChEBI" id="CHEBI:58887"/>
    </ligand>
</feature>
<feature type="binding site" evidence="4">
    <location>
        <position position="318"/>
    </location>
    <ligand>
        <name>1D-myo-inositol 2-(L-cysteinylamino)-2-deoxy-alpha-D-glucopyranoside</name>
        <dbReference type="ChEBI" id="CHEBI:58887"/>
    </ligand>
</feature>
<feature type="binding site" evidence="4">
    <location>
        <position position="259"/>
    </location>
    <ligand>
        <name>1D-myo-inositol 2-(L-cysteinylamino)-2-deoxy-alpha-D-glucopyranoside</name>
        <dbReference type="ChEBI" id="CHEBI:58887"/>
    </ligand>
</feature>
<comment type="function">
    <text evidence="4">Catalyzes the transfer of acetyl from acetyl-CoA to desacetylmycothiol (Cys-GlcN-Ins) to form mycothiol.</text>
</comment>
<evidence type="ECO:0000256" key="2">
    <source>
        <dbReference type="ARBA" id="ARBA00022737"/>
    </source>
</evidence>
<dbReference type="InterPro" id="IPR016181">
    <property type="entry name" value="Acyl_CoA_acyltransferase"/>
</dbReference>
<accession>A0A291DGE3</accession>
<dbReference type="HAMAP" id="MF_01698">
    <property type="entry name" value="MshD"/>
    <property type="match status" value="1"/>
</dbReference>
<evidence type="ECO:0000313" key="6">
    <source>
        <dbReference type="EMBL" id="ATF63494.1"/>
    </source>
</evidence>
<gene>
    <name evidence="4 6" type="primary">mshD</name>
    <name evidence="6" type="ORF">CO690_07315</name>
</gene>
<feature type="domain" description="N-acetyltransferase" evidence="5">
    <location>
        <begin position="21"/>
        <end position="176"/>
    </location>
</feature>
<protein>
    <recommendedName>
        <fullName evidence="4">Mycothiol acetyltransferase</fullName>
        <shortName evidence="4">MSH acetyltransferase</shortName>
        <ecNumber evidence="4">2.3.1.189</ecNumber>
    </recommendedName>
    <alternativeName>
        <fullName evidence="4">Mycothiol synthase</fullName>
    </alternativeName>
</protein>
<feature type="binding site" evidence="4">
    <location>
        <begin position="101"/>
        <end position="103"/>
    </location>
    <ligand>
        <name>acetyl-CoA</name>
        <dbReference type="ChEBI" id="CHEBI:57288"/>
        <label>1</label>
    </ligand>
</feature>
<dbReference type="EMBL" id="CP023510">
    <property type="protein sequence ID" value="ATF63494.1"/>
    <property type="molecule type" value="Genomic_DNA"/>
</dbReference>
<dbReference type="SUPFAM" id="SSF55729">
    <property type="entry name" value="Acyl-CoA N-acyltransferases (Nat)"/>
    <property type="match status" value="1"/>
</dbReference>